<organism evidence="2 3">
    <name type="scientific">Dimargaris verticillata</name>
    <dbReference type="NCBI Taxonomy" id="2761393"/>
    <lineage>
        <taxon>Eukaryota</taxon>
        <taxon>Fungi</taxon>
        <taxon>Fungi incertae sedis</taxon>
        <taxon>Zoopagomycota</taxon>
        <taxon>Kickxellomycotina</taxon>
        <taxon>Dimargaritomycetes</taxon>
        <taxon>Dimargaritales</taxon>
        <taxon>Dimargaritaceae</taxon>
        <taxon>Dimargaris</taxon>
    </lineage>
</organism>
<reference evidence="2" key="1">
    <citation type="submission" date="2022-07" db="EMBL/GenBank/DDBJ databases">
        <title>Phylogenomic reconstructions and comparative analyses of Kickxellomycotina fungi.</title>
        <authorList>
            <person name="Reynolds N.K."/>
            <person name="Stajich J.E."/>
            <person name="Barry K."/>
            <person name="Grigoriev I.V."/>
            <person name="Crous P."/>
            <person name="Smith M.E."/>
        </authorList>
    </citation>
    <scope>NUCLEOTIDE SEQUENCE</scope>
    <source>
        <strain evidence="2">RSA 567</strain>
    </source>
</reference>
<evidence type="ECO:0000313" key="2">
    <source>
        <dbReference type="EMBL" id="KAJ1971046.1"/>
    </source>
</evidence>
<feature type="compositionally biased region" description="Basic and acidic residues" evidence="1">
    <location>
        <begin position="11"/>
        <end position="29"/>
    </location>
</feature>
<proteinExistence type="predicted"/>
<protein>
    <submittedName>
        <fullName evidence="2">Uncharacterized protein</fullName>
    </submittedName>
</protein>
<sequence length="114" mass="11964">MAGKVSALVDKFSREPEHKENEVTRKARDVINQQPNKASDLISRFNQLGVNAPSTTRRQTPQNRSVSANVTNSLSAASPPKPTAARSATPPAAVAEPKQHSPTASPAAAANAAQ</sequence>
<feature type="compositionally biased region" description="Low complexity" evidence="1">
    <location>
        <begin position="104"/>
        <end position="114"/>
    </location>
</feature>
<dbReference type="Proteomes" id="UP001151582">
    <property type="component" value="Unassembled WGS sequence"/>
</dbReference>
<comment type="caution">
    <text evidence="2">The sequence shown here is derived from an EMBL/GenBank/DDBJ whole genome shotgun (WGS) entry which is preliminary data.</text>
</comment>
<evidence type="ECO:0000313" key="3">
    <source>
        <dbReference type="Proteomes" id="UP001151582"/>
    </source>
</evidence>
<feature type="compositionally biased region" description="Low complexity" evidence="1">
    <location>
        <begin position="75"/>
        <end position="95"/>
    </location>
</feature>
<evidence type="ECO:0000256" key="1">
    <source>
        <dbReference type="SAM" id="MobiDB-lite"/>
    </source>
</evidence>
<feature type="non-terminal residue" evidence="2">
    <location>
        <position position="114"/>
    </location>
</feature>
<dbReference type="OrthoDB" id="5599052at2759"/>
<feature type="region of interest" description="Disordered" evidence="1">
    <location>
        <begin position="1"/>
        <end position="114"/>
    </location>
</feature>
<dbReference type="AlphaFoldDB" id="A0A9W8E9V9"/>
<keyword evidence="3" id="KW-1185">Reference proteome</keyword>
<gene>
    <name evidence="2" type="ORF">H4R34_005867</name>
</gene>
<accession>A0A9W8E9V9</accession>
<name>A0A9W8E9V9_9FUNG</name>
<feature type="compositionally biased region" description="Polar residues" evidence="1">
    <location>
        <begin position="44"/>
        <end position="74"/>
    </location>
</feature>
<dbReference type="EMBL" id="JANBQB010001528">
    <property type="protein sequence ID" value="KAJ1971046.1"/>
    <property type="molecule type" value="Genomic_DNA"/>
</dbReference>